<dbReference type="InterPro" id="IPR028241">
    <property type="entry name" value="RAVE2/Rogdi"/>
</dbReference>
<protein>
    <submittedName>
        <fullName evidence="2">Uncharacterized protein</fullName>
    </submittedName>
</protein>
<evidence type="ECO:0000313" key="2">
    <source>
        <dbReference type="EMBL" id="KAF2966593.1"/>
    </source>
</evidence>
<feature type="compositionally biased region" description="Pro residues" evidence="1">
    <location>
        <begin position="16"/>
        <end position="28"/>
    </location>
</feature>
<name>A0A7C8MR14_9PEZI</name>
<dbReference type="PANTHER" id="PTHR13618">
    <property type="entry name" value="LEUCINE ZIPPER CONTAINING TRANSCRIPTION FACTOR LZF1"/>
    <property type="match status" value="1"/>
</dbReference>
<dbReference type="OrthoDB" id="66510at2759"/>
<sequence length="402" mass="43323">MLVEDGYVFVELYTQEPPPPPPLPPLPKPTERAHQALPPSPPDSPSHSQPAQARELTWLLESIQVTLLSLKHGLEECYALLAPIDPGSTLVLSTPRAELVKGHVTRVGARIVKGTIHTKLRTTAPLTLSINPAQPIHLAPLVTLNTLLTQAVDLVSMCFTEGERKGRKDYAGTAAFLSSQLRLLAQNIDEASGILKGSPTNITEFKPAHPPSVMNGSRPSTATTEASIVTTSSVISERDWTQFSAASTCFTPPLSQALSFHVTIQDACLVLHLRALEPADAPVNLGVKFALAIGTARRLEHDEAEKVFTYRYQESDPSIPQAGPGQSQLYPTKGSRGATSKNNGVSHSGGNEVEKVYVREKVRVESADPSLLSMSTKLSALSNTLNLARRNLAAVMGEEFEE</sequence>
<dbReference type="Pfam" id="PF10259">
    <property type="entry name" value="Rogdi_lz"/>
    <property type="match status" value="1"/>
</dbReference>
<dbReference type="GO" id="GO:0043291">
    <property type="term" value="C:RAVE complex"/>
    <property type="evidence" value="ECO:0007669"/>
    <property type="project" value="TreeGrafter"/>
</dbReference>
<comment type="caution">
    <text evidence="2">The sequence shown here is derived from an EMBL/GenBank/DDBJ whole genome shotgun (WGS) entry which is preliminary data.</text>
</comment>
<dbReference type="PANTHER" id="PTHR13618:SF1">
    <property type="entry name" value="PROTEIN ROGDI HOMOLOG"/>
    <property type="match status" value="1"/>
</dbReference>
<dbReference type="AlphaFoldDB" id="A0A7C8MR14"/>
<organism evidence="2 3">
    <name type="scientific">Xylaria multiplex</name>
    <dbReference type="NCBI Taxonomy" id="323545"/>
    <lineage>
        <taxon>Eukaryota</taxon>
        <taxon>Fungi</taxon>
        <taxon>Dikarya</taxon>
        <taxon>Ascomycota</taxon>
        <taxon>Pezizomycotina</taxon>
        <taxon>Sordariomycetes</taxon>
        <taxon>Xylariomycetidae</taxon>
        <taxon>Xylariales</taxon>
        <taxon>Xylariaceae</taxon>
        <taxon>Xylaria</taxon>
    </lineage>
</organism>
<evidence type="ECO:0000313" key="3">
    <source>
        <dbReference type="Proteomes" id="UP000481858"/>
    </source>
</evidence>
<feature type="region of interest" description="Disordered" evidence="1">
    <location>
        <begin position="12"/>
        <end position="52"/>
    </location>
</feature>
<reference evidence="2 3" key="1">
    <citation type="submission" date="2019-12" db="EMBL/GenBank/DDBJ databases">
        <title>Draft genome sequence of the ascomycete Xylaria multiplex DSM 110363.</title>
        <authorList>
            <person name="Buettner E."/>
            <person name="Kellner H."/>
        </authorList>
    </citation>
    <scope>NUCLEOTIDE SEQUENCE [LARGE SCALE GENOMIC DNA]</scope>
    <source>
        <strain evidence="2 3">DSM 110363</strain>
    </source>
</reference>
<proteinExistence type="predicted"/>
<feature type="region of interest" description="Disordered" evidence="1">
    <location>
        <begin position="313"/>
        <end position="352"/>
    </location>
</feature>
<evidence type="ECO:0000256" key="1">
    <source>
        <dbReference type="SAM" id="MobiDB-lite"/>
    </source>
</evidence>
<gene>
    <name evidence="2" type="ORF">GQX73_g6972</name>
</gene>
<dbReference type="Proteomes" id="UP000481858">
    <property type="component" value="Unassembled WGS sequence"/>
</dbReference>
<keyword evidence="3" id="KW-1185">Reference proteome</keyword>
<dbReference type="InParanoid" id="A0A7C8MR14"/>
<dbReference type="EMBL" id="WUBL01000085">
    <property type="protein sequence ID" value="KAF2966593.1"/>
    <property type="molecule type" value="Genomic_DNA"/>
</dbReference>
<feature type="compositionally biased region" description="Polar residues" evidence="1">
    <location>
        <begin position="337"/>
        <end position="349"/>
    </location>
</feature>
<accession>A0A7C8MR14</accession>